<evidence type="ECO:0000259" key="8">
    <source>
        <dbReference type="Pfam" id="PF00857"/>
    </source>
</evidence>
<keyword evidence="2" id="KW-0662">Pyridine nucleotide biosynthesis</keyword>
<dbReference type="SUPFAM" id="SSF52499">
    <property type="entry name" value="Isochorismatase-like hydrolases"/>
    <property type="match status" value="1"/>
</dbReference>
<evidence type="ECO:0000256" key="4">
    <source>
        <dbReference type="ARBA" id="ARBA00022801"/>
    </source>
</evidence>
<evidence type="ECO:0000256" key="7">
    <source>
        <dbReference type="ARBA" id="ARBA00043224"/>
    </source>
</evidence>
<proteinExistence type="inferred from homology"/>
<feature type="domain" description="Isochorismatase-like" evidence="8">
    <location>
        <begin position="3"/>
        <end position="196"/>
    </location>
</feature>
<accession>A0AAV5QZE2</accession>
<dbReference type="EC" id="3.5.1.19" evidence="6"/>
<evidence type="ECO:0000256" key="1">
    <source>
        <dbReference type="ARBA" id="ARBA00006336"/>
    </source>
</evidence>
<evidence type="ECO:0000256" key="5">
    <source>
        <dbReference type="ARBA" id="ARBA00037900"/>
    </source>
</evidence>
<dbReference type="EMBL" id="BTGB01000001">
    <property type="protein sequence ID" value="GMM44318.1"/>
    <property type="molecule type" value="Genomic_DNA"/>
</dbReference>
<evidence type="ECO:0000313" key="9">
    <source>
        <dbReference type="EMBL" id="GMM44318.1"/>
    </source>
</evidence>
<keyword evidence="10" id="KW-1185">Reference proteome</keyword>
<dbReference type="GO" id="GO:0019363">
    <property type="term" value="P:pyridine nucleotide biosynthetic process"/>
    <property type="evidence" value="ECO:0007669"/>
    <property type="project" value="UniProtKB-KW"/>
</dbReference>
<dbReference type="Proteomes" id="UP001378960">
    <property type="component" value="Unassembled WGS sequence"/>
</dbReference>
<dbReference type="Gene3D" id="3.40.50.850">
    <property type="entry name" value="Isochorismatase-like"/>
    <property type="match status" value="1"/>
</dbReference>
<comment type="caution">
    <text evidence="9">The sequence shown here is derived from an EMBL/GenBank/DDBJ whole genome shotgun (WGS) entry which is preliminary data.</text>
</comment>
<evidence type="ECO:0000256" key="6">
    <source>
        <dbReference type="ARBA" id="ARBA00039017"/>
    </source>
</evidence>
<dbReference type="GO" id="GO:0046872">
    <property type="term" value="F:metal ion binding"/>
    <property type="evidence" value="ECO:0007669"/>
    <property type="project" value="UniProtKB-KW"/>
</dbReference>
<dbReference type="InterPro" id="IPR052347">
    <property type="entry name" value="Isochorismatase_Nicotinamidase"/>
</dbReference>
<keyword evidence="4" id="KW-0378">Hydrolase</keyword>
<comment type="similarity">
    <text evidence="1">Belongs to the isochorismatase family.</text>
</comment>
<dbReference type="InterPro" id="IPR036380">
    <property type="entry name" value="Isochorismatase-like_sf"/>
</dbReference>
<dbReference type="PANTHER" id="PTHR11080">
    <property type="entry name" value="PYRAZINAMIDASE/NICOTINAMIDASE"/>
    <property type="match status" value="1"/>
</dbReference>
<evidence type="ECO:0000313" key="10">
    <source>
        <dbReference type="Proteomes" id="UP001378960"/>
    </source>
</evidence>
<keyword evidence="3" id="KW-0479">Metal-binding</keyword>
<dbReference type="GO" id="GO:0008936">
    <property type="term" value="F:nicotinamidase activity"/>
    <property type="evidence" value="ECO:0007669"/>
    <property type="project" value="UniProtKB-EC"/>
</dbReference>
<dbReference type="InterPro" id="IPR000868">
    <property type="entry name" value="Isochorismatase-like_dom"/>
</dbReference>
<sequence length="217" mass="24389">MATALLIIDMQEDFLPPNGSLAVAGGRDLINHIINLLKSRKWDAIIATQDWHPQNHISFAQSKDDLYTTIDVKSPYGTDEIKTQTLWPVHCIQNSDGAKYPKELEDAITEAKENGTPTLIVHKGTETGKESYSCFRDIWNKGDTKCESFLRENNISKVIVVGLALDFCVFHSSVDSKRCGFKTVVYTDLSKPVNSDTTEIMEKYKDNGIELETWDGK</sequence>
<dbReference type="AlphaFoldDB" id="A0AAV5QZE2"/>
<evidence type="ECO:0000256" key="3">
    <source>
        <dbReference type="ARBA" id="ARBA00022723"/>
    </source>
</evidence>
<comment type="pathway">
    <text evidence="5">Cofactor biosynthesis; nicotinate biosynthesis; nicotinate from nicotinamide: step 1/1.</text>
</comment>
<dbReference type="Pfam" id="PF00857">
    <property type="entry name" value="Isochorismatase"/>
    <property type="match status" value="1"/>
</dbReference>
<evidence type="ECO:0000256" key="2">
    <source>
        <dbReference type="ARBA" id="ARBA00022642"/>
    </source>
</evidence>
<name>A0AAV5QZE2_PICKL</name>
<dbReference type="PANTHER" id="PTHR11080:SF2">
    <property type="entry name" value="LD05707P"/>
    <property type="match status" value="1"/>
</dbReference>
<organism evidence="9 10">
    <name type="scientific">Pichia kluyveri</name>
    <name type="common">Yeast</name>
    <dbReference type="NCBI Taxonomy" id="36015"/>
    <lineage>
        <taxon>Eukaryota</taxon>
        <taxon>Fungi</taxon>
        <taxon>Dikarya</taxon>
        <taxon>Ascomycota</taxon>
        <taxon>Saccharomycotina</taxon>
        <taxon>Pichiomycetes</taxon>
        <taxon>Pichiales</taxon>
        <taxon>Pichiaceae</taxon>
        <taxon>Pichia</taxon>
    </lineage>
</organism>
<reference evidence="9 10" key="1">
    <citation type="journal article" date="2023" name="Elife">
        <title>Identification of key yeast species and microbe-microbe interactions impacting larval growth of Drosophila in the wild.</title>
        <authorList>
            <person name="Mure A."/>
            <person name="Sugiura Y."/>
            <person name="Maeda R."/>
            <person name="Honda K."/>
            <person name="Sakurai N."/>
            <person name="Takahashi Y."/>
            <person name="Watada M."/>
            <person name="Katoh T."/>
            <person name="Gotoh A."/>
            <person name="Gotoh Y."/>
            <person name="Taniguchi I."/>
            <person name="Nakamura K."/>
            <person name="Hayashi T."/>
            <person name="Katayama T."/>
            <person name="Uemura T."/>
            <person name="Hattori Y."/>
        </authorList>
    </citation>
    <scope>NUCLEOTIDE SEQUENCE [LARGE SCALE GENOMIC DNA]</scope>
    <source>
        <strain evidence="9 10">PK-24</strain>
    </source>
</reference>
<gene>
    <name evidence="9" type="ORF">DAPK24_008930</name>
</gene>
<protein>
    <recommendedName>
        <fullName evidence="6">nicotinamidase</fullName>
        <ecNumber evidence="6">3.5.1.19</ecNumber>
    </recommendedName>
    <alternativeName>
        <fullName evidence="7">Nicotinamide deamidase</fullName>
    </alternativeName>
</protein>